<comment type="catalytic activity">
    <reaction evidence="1 8">
        <text>[phosphatase 2A protein]-C-terminal L-leucine + S-adenosyl-L-methionine = [phosphatase 2A protein]-C-terminal L-leucine methyl ester + S-adenosyl-L-homocysteine</text>
        <dbReference type="Rhea" id="RHEA:48544"/>
        <dbReference type="Rhea" id="RHEA-COMP:12134"/>
        <dbReference type="Rhea" id="RHEA-COMP:12135"/>
        <dbReference type="ChEBI" id="CHEBI:57856"/>
        <dbReference type="ChEBI" id="CHEBI:59789"/>
        <dbReference type="ChEBI" id="CHEBI:90516"/>
        <dbReference type="ChEBI" id="CHEBI:90517"/>
        <dbReference type="EC" id="2.1.1.233"/>
    </reaction>
</comment>
<evidence type="ECO:0000256" key="4">
    <source>
        <dbReference type="ARBA" id="ARBA00017497"/>
    </source>
</evidence>
<dbReference type="GO" id="GO:0018423">
    <property type="term" value="F:protein C-terminal leucine carboxyl O-methyltransferase activity"/>
    <property type="evidence" value="ECO:0007669"/>
    <property type="project" value="UniProtKB-EC"/>
</dbReference>
<keyword evidence="11" id="KW-1185">Reference proteome</keyword>
<gene>
    <name evidence="10" type="ORF">DIURU_001110</name>
</gene>
<comment type="function">
    <text evidence="8">Methylates the carboxyl group of the C-terminal leucine residue of protein phosphatase 2A catalytic subunits to form alpha-leucine ester residues.</text>
</comment>
<evidence type="ECO:0000256" key="3">
    <source>
        <dbReference type="ARBA" id="ARBA00012834"/>
    </source>
</evidence>
<dbReference type="Gene3D" id="3.40.50.150">
    <property type="entry name" value="Vaccinia Virus protein VP39"/>
    <property type="match status" value="1"/>
</dbReference>
<dbReference type="InterPro" id="IPR007213">
    <property type="entry name" value="Ppm1/Ppm2/Tcmp"/>
</dbReference>
<name>A0A642UVX4_DIURU</name>
<dbReference type="PANTHER" id="PTHR13600:SF21">
    <property type="entry name" value="LEUCINE CARBOXYL METHYLTRANSFERASE 1"/>
    <property type="match status" value="1"/>
</dbReference>
<proteinExistence type="inferred from homology"/>
<dbReference type="PIRSF" id="PIRSF016305">
    <property type="entry name" value="LCM_mtfrase"/>
    <property type="match status" value="1"/>
</dbReference>
<dbReference type="VEuPathDB" id="FungiDB:DIURU_001110"/>
<dbReference type="InterPro" id="IPR029063">
    <property type="entry name" value="SAM-dependent_MTases_sf"/>
</dbReference>
<dbReference type="AlphaFoldDB" id="A0A642UVX4"/>
<dbReference type="OMA" id="IIYEPIR"/>
<keyword evidence="7 8" id="KW-0949">S-adenosyl-L-methionine</keyword>
<feature type="binding site" evidence="9">
    <location>
        <position position="211"/>
    </location>
    <ligand>
        <name>S-adenosyl-L-methionine</name>
        <dbReference type="ChEBI" id="CHEBI:59789"/>
    </ligand>
</feature>
<keyword evidence="6 8" id="KW-0808">Transferase</keyword>
<evidence type="ECO:0000256" key="5">
    <source>
        <dbReference type="ARBA" id="ARBA00022603"/>
    </source>
</evidence>
<feature type="binding site" evidence="9">
    <location>
        <position position="81"/>
    </location>
    <ligand>
        <name>S-adenosyl-L-methionine</name>
        <dbReference type="ChEBI" id="CHEBI:59789"/>
    </ligand>
</feature>
<evidence type="ECO:0000256" key="9">
    <source>
        <dbReference type="PIRSR" id="PIRSR016305-1"/>
    </source>
</evidence>
<evidence type="ECO:0000256" key="6">
    <source>
        <dbReference type="ARBA" id="ARBA00022679"/>
    </source>
</evidence>
<dbReference type="SUPFAM" id="SSF53335">
    <property type="entry name" value="S-adenosyl-L-methionine-dependent methyltransferases"/>
    <property type="match status" value="1"/>
</dbReference>
<dbReference type="RefSeq" id="XP_034014133.1">
    <property type="nucleotide sequence ID" value="XM_034153619.1"/>
</dbReference>
<protein>
    <recommendedName>
        <fullName evidence="4 8">Leucine carboxyl methyltransferase 1</fullName>
        <ecNumber evidence="3 8">2.1.1.233</ecNumber>
    </recommendedName>
</protein>
<dbReference type="InterPro" id="IPR016651">
    <property type="entry name" value="LCMT1"/>
</dbReference>
<evidence type="ECO:0000256" key="7">
    <source>
        <dbReference type="ARBA" id="ARBA00022691"/>
    </source>
</evidence>
<feature type="binding site" evidence="9">
    <location>
        <begin position="187"/>
        <end position="188"/>
    </location>
    <ligand>
        <name>S-adenosyl-L-methionine</name>
        <dbReference type="ChEBI" id="CHEBI:59789"/>
    </ligand>
</feature>
<dbReference type="Proteomes" id="UP000449547">
    <property type="component" value="Unassembled WGS sequence"/>
</dbReference>
<dbReference type="GeneID" id="54779763"/>
<comment type="similarity">
    <text evidence="2 8">Belongs to the methyltransferase superfamily. LCMT family.</text>
</comment>
<sequence>MDTRQEKIIRQTDLDALSSRHSANKNGYFDPADPYIDDLIASYQNYLHYTGGYTSMSASRTVRSAFAERKLPIINRGTYLRTKAIDLAIERFLDQYEGKPTQIVSLGGGSDTRVFGLLEKYPDLVYHELDFPDSTKVKKLAIEANPRLAKAVGIDPGYTPTSVNNRAEWEAVEGDIHTSKYHLVGFDLRNLTTGIPYPHLDSELPTLIISECVLCYVSPEQAESILKYWMAAAKDSYFIIYEPISLGDAFGATMAKNLATRGINLMSFEAYPTIDSRRQWLEKCGMTEVAVDDIATVGGYTGFSWISNAELARINRLELVDEVEEIVMLYKHYVVCYGEHHR</sequence>
<comment type="caution">
    <text evidence="10">The sequence shown here is derived from an EMBL/GenBank/DDBJ whole genome shotgun (WGS) entry which is preliminary data.</text>
</comment>
<evidence type="ECO:0000313" key="10">
    <source>
        <dbReference type="EMBL" id="KAA8906372.1"/>
    </source>
</evidence>
<evidence type="ECO:0000313" key="11">
    <source>
        <dbReference type="Proteomes" id="UP000449547"/>
    </source>
</evidence>
<dbReference type="EMBL" id="SWFT01000035">
    <property type="protein sequence ID" value="KAA8906372.1"/>
    <property type="molecule type" value="Genomic_DNA"/>
</dbReference>
<evidence type="ECO:0000256" key="1">
    <source>
        <dbReference type="ARBA" id="ARBA00000724"/>
    </source>
</evidence>
<keyword evidence="5 8" id="KW-0489">Methyltransferase</keyword>
<evidence type="ECO:0000256" key="2">
    <source>
        <dbReference type="ARBA" id="ARBA00010703"/>
    </source>
</evidence>
<dbReference type="Pfam" id="PF04072">
    <property type="entry name" value="LCM"/>
    <property type="match status" value="1"/>
</dbReference>
<dbReference type="EC" id="2.1.1.233" evidence="3 8"/>
<evidence type="ECO:0000256" key="8">
    <source>
        <dbReference type="PIRNR" id="PIRNR016305"/>
    </source>
</evidence>
<dbReference type="PANTHER" id="PTHR13600">
    <property type="entry name" value="LEUCINE CARBOXYL METHYLTRANSFERASE"/>
    <property type="match status" value="1"/>
</dbReference>
<accession>A0A642UVX4</accession>
<dbReference type="GO" id="GO:0032259">
    <property type="term" value="P:methylation"/>
    <property type="evidence" value="ECO:0007669"/>
    <property type="project" value="UniProtKB-KW"/>
</dbReference>
<organism evidence="10 11">
    <name type="scientific">Diutina rugosa</name>
    <name type="common">Yeast</name>
    <name type="synonym">Candida rugosa</name>
    <dbReference type="NCBI Taxonomy" id="5481"/>
    <lineage>
        <taxon>Eukaryota</taxon>
        <taxon>Fungi</taxon>
        <taxon>Dikarya</taxon>
        <taxon>Ascomycota</taxon>
        <taxon>Saccharomycotina</taxon>
        <taxon>Pichiomycetes</taxon>
        <taxon>Debaryomycetaceae</taxon>
        <taxon>Diutina</taxon>
    </lineage>
</organism>
<reference evidence="10 11" key="1">
    <citation type="submission" date="2019-07" db="EMBL/GenBank/DDBJ databases">
        <title>Genome assembly of two rare yeast pathogens: Diutina rugosa and Trichomonascus ciferrii.</title>
        <authorList>
            <person name="Mixao V."/>
            <person name="Saus E."/>
            <person name="Hansen A."/>
            <person name="Lass-Flor C."/>
            <person name="Gabaldon T."/>
        </authorList>
    </citation>
    <scope>NUCLEOTIDE SEQUENCE [LARGE SCALE GENOMIC DNA]</scope>
    <source>
        <strain evidence="10 11">CBS 613</strain>
    </source>
</reference>
<dbReference type="OrthoDB" id="203237at2759"/>
<feature type="binding site" evidence="9">
    <location>
        <position position="107"/>
    </location>
    <ligand>
        <name>S-adenosyl-L-methionine</name>
        <dbReference type="ChEBI" id="CHEBI:59789"/>
    </ligand>
</feature>